<dbReference type="EMBL" id="JAIWYP010000001">
    <property type="protein sequence ID" value="KAH3883299.1"/>
    <property type="molecule type" value="Genomic_DNA"/>
</dbReference>
<evidence type="ECO:0000259" key="9">
    <source>
        <dbReference type="PROSITE" id="PS50071"/>
    </source>
</evidence>
<reference evidence="10" key="2">
    <citation type="submission" date="2020-11" db="EMBL/GenBank/DDBJ databases">
        <authorList>
            <person name="McCartney M.A."/>
            <person name="Auch B."/>
            <person name="Kono T."/>
            <person name="Mallez S."/>
            <person name="Becker A."/>
            <person name="Gohl D.M."/>
            <person name="Silverstein K.A.T."/>
            <person name="Koren S."/>
            <person name="Bechman K.B."/>
            <person name="Herman A."/>
            <person name="Abrahante J.E."/>
            <person name="Garbe J."/>
        </authorList>
    </citation>
    <scope>NUCLEOTIDE SEQUENCE</scope>
    <source>
        <strain evidence="10">Duluth1</strain>
        <tissue evidence="10">Whole animal</tissue>
    </source>
</reference>
<accession>A0A9D4MX14</accession>
<name>A0A9D4MX14_DREPO</name>
<sequence length="160" mass="18788">MEQSIKCTTANASERKEQNRRELTTFTREQLRVLESIFSNTKYPETEIRDLLSTKLDLTKDHILIWFKNRRAITRNQQKKKIGSTRPYFAKETYNKHKTIPTVDIVALATYCVLPSSHVLMKRNTGFIYTFNTHDVSSLYCDEPAYLNVDYITDVSTRLR</sequence>
<dbReference type="SMART" id="SM00389">
    <property type="entry name" value="HOX"/>
    <property type="match status" value="1"/>
</dbReference>
<dbReference type="Proteomes" id="UP000828390">
    <property type="component" value="Unassembled WGS sequence"/>
</dbReference>
<dbReference type="GO" id="GO:0000978">
    <property type="term" value="F:RNA polymerase II cis-regulatory region sequence-specific DNA binding"/>
    <property type="evidence" value="ECO:0007669"/>
    <property type="project" value="TreeGrafter"/>
</dbReference>
<reference evidence="10" key="1">
    <citation type="journal article" date="2019" name="bioRxiv">
        <title>The Genome of the Zebra Mussel, Dreissena polymorpha: A Resource for Invasive Species Research.</title>
        <authorList>
            <person name="McCartney M.A."/>
            <person name="Auch B."/>
            <person name="Kono T."/>
            <person name="Mallez S."/>
            <person name="Zhang Y."/>
            <person name="Obille A."/>
            <person name="Becker A."/>
            <person name="Abrahante J.E."/>
            <person name="Garbe J."/>
            <person name="Badalamenti J.P."/>
            <person name="Herman A."/>
            <person name="Mangelson H."/>
            <person name="Liachko I."/>
            <person name="Sullivan S."/>
            <person name="Sone E.D."/>
            <person name="Koren S."/>
            <person name="Silverstein K.A.T."/>
            <person name="Beckman K.B."/>
            <person name="Gohl D.M."/>
        </authorList>
    </citation>
    <scope>NUCLEOTIDE SEQUENCE</scope>
    <source>
        <strain evidence="10">Duluth1</strain>
        <tissue evidence="10">Whole animal</tissue>
    </source>
</reference>
<dbReference type="GO" id="GO:0000981">
    <property type="term" value="F:DNA-binding transcription factor activity, RNA polymerase II-specific"/>
    <property type="evidence" value="ECO:0007669"/>
    <property type="project" value="TreeGrafter"/>
</dbReference>
<dbReference type="GO" id="GO:0005634">
    <property type="term" value="C:nucleus"/>
    <property type="evidence" value="ECO:0007669"/>
    <property type="project" value="UniProtKB-SubCell"/>
</dbReference>
<evidence type="ECO:0000313" key="11">
    <source>
        <dbReference type="Proteomes" id="UP000828390"/>
    </source>
</evidence>
<evidence type="ECO:0000256" key="1">
    <source>
        <dbReference type="ARBA" id="ARBA00004123"/>
    </source>
</evidence>
<feature type="compositionally biased region" description="Polar residues" evidence="8">
    <location>
        <begin position="1"/>
        <end position="12"/>
    </location>
</feature>
<dbReference type="Gene3D" id="1.10.10.60">
    <property type="entry name" value="Homeodomain-like"/>
    <property type="match status" value="1"/>
</dbReference>
<dbReference type="CDD" id="cd00086">
    <property type="entry name" value="homeodomain"/>
    <property type="match status" value="1"/>
</dbReference>
<dbReference type="PANTHER" id="PTHR45793">
    <property type="entry name" value="HOMEOBOX PROTEIN"/>
    <property type="match status" value="1"/>
</dbReference>
<organism evidence="10 11">
    <name type="scientific">Dreissena polymorpha</name>
    <name type="common">Zebra mussel</name>
    <name type="synonym">Mytilus polymorpha</name>
    <dbReference type="NCBI Taxonomy" id="45954"/>
    <lineage>
        <taxon>Eukaryota</taxon>
        <taxon>Metazoa</taxon>
        <taxon>Spiralia</taxon>
        <taxon>Lophotrochozoa</taxon>
        <taxon>Mollusca</taxon>
        <taxon>Bivalvia</taxon>
        <taxon>Autobranchia</taxon>
        <taxon>Heteroconchia</taxon>
        <taxon>Euheterodonta</taxon>
        <taxon>Imparidentia</taxon>
        <taxon>Neoheterodontei</taxon>
        <taxon>Myida</taxon>
        <taxon>Dreissenoidea</taxon>
        <taxon>Dreissenidae</taxon>
        <taxon>Dreissena</taxon>
    </lineage>
</organism>
<dbReference type="InterPro" id="IPR009057">
    <property type="entry name" value="Homeodomain-like_sf"/>
</dbReference>
<dbReference type="PROSITE" id="PS50071">
    <property type="entry name" value="HOMEOBOX_2"/>
    <property type="match status" value="1"/>
</dbReference>
<dbReference type="Pfam" id="PF00046">
    <property type="entry name" value="Homeodomain"/>
    <property type="match status" value="1"/>
</dbReference>
<keyword evidence="11" id="KW-1185">Reference proteome</keyword>
<evidence type="ECO:0000256" key="6">
    <source>
        <dbReference type="PROSITE-ProRule" id="PRU00108"/>
    </source>
</evidence>
<keyword evidence="3 6" id="KW-0238">DNA-binding</keyword>
<dbReference type="InterPro" id="IPR001356">
    <property type="entry name" value="HD"/>
</dbReference>
<feature type="region of interest" description="Disordered" evidence="8">
    <location>
        <begin position="1"/>
        <end position="21"/>
    </location>
</feature>
<feature type="domain" description="Homeobox" evidence="9">
    <location>
        <begin position="17"/>
        <end position="77"/>
    </location>
</feature>
<keyword evidence="4 6" id="KW-0371">Homeobox</keyword>
<gene>
    <name evidence="10" type="ORF">DPMN_007253</name>
</gene>
<evidence type="ECO:0000256" key="4">
    <source>
        <dbReference type="ARBA" id="ARBA00023155"/>
    </source>
</evidence>
<evidence type="ECO:0000256" key="3">
    <source>
        <dbReference type="ARBA" id="ARBA00023125"/>
    </source>
</evidence>
<dbReference type="AlphaFoldDB" id="A0A9D4MX14"/>
<keyword evidence="2" id="KW-0217">Developmental protein</keyword>
<protein>
    <recommendedName>
        <fullName evidence="9">Homeobox domain-containing protein</fullName>
    </recommendedName>
</protein>
<evidence type="ECO:0000256" key="7">
    <source>
        <dbReference type="RuleBase" id="RU000682"/>
    </source>
</evidence>
<dbReference type="SUPFAM" id="SSF46689">
    <property type="entry name" value="Homeodomain-like"/>
    <property type="match status" value="1"/>
</dbReference>
<evidence type="ECO:0000256" key="8">
    <source>
        <dbReference type="SAM" id="MobiDB-lite"/>
    </source>
</evidence>
<keyword evidence="5 6" id="KW-0539">Nucleus</keyword>
<dbReference type="PANTHER" id="PTHR45793:SF5">
    <property type="entry name" value="HOMEOTIC PROTEIN OCELLILESS"/>
    <property type="match status" value="1"/>
</dbReference>
<feature type="DNA-binding region" description="Homeobox" evidence="6">
    <location>
        <begin position="19"/>
        <end position="78"/>
    </location>
</feature>
<comment type="subcellular location">
    <subcellularLocation>
        <location evidence="1 6 7">Nucleus</location>
    </subcellularLocation>
</comment>
<evidence type="ECO:0000313" key="10">
    <source>
        <dbReference type="EMBL" id="KAH3883299.1"/>
    </source>
</evidence>
<proteinExistence type="predicted"/>
<evidence type="ECO:0000256" key="5">
    <source>
        <dbReference type="ARBA" id="ARBA00023242"/>
    </source>
</evidence>
<comment type="caution">
    <text evidence="10">The sequence shown here is derived from an EMBL/GenBank/DDBJ whole genome shotgun (WGS) entry which is preliminary data.</text>
</comment>
<evidence type="ECO:0000256" key="2">
    <source>
        <dbReference type="ARBA" id="ARBA00022473"/>
    </source>
</evidence>